<dbReference type="EMBL" id="JAPDOD010000029">
    <property type="protein sequence ID" value="MDA0164019.1"/>
    <property type="molecule type" value="Genomic_DNA"/>
</dbReference>
<feature type="transmembrane region" description="Helical" evidence="1">
    <location>
        <begin position="38"/>
        <end position="57"/>
    </location>
</feature>
<gene>
    <name evidence="2" type="ORF">OM076_27350</name>
</gene>
<keyword evidence="1" id="KW-1133">Transmembrane helix</keyword>
<name>A0A9X3MWH9_9ACTN</name>
<proteinExistence type="predicted"/>
<dbReference type="RefSeq" id="WP_270043267.1">
    <property type="nucleotide sequence ID" value="NZ_JAPDOD010000029.1"/>
</dbReference>
<feature type="transmembrane region" description="Helical" evidence="1">
    <location>
        <begin position="137"/>
        <end position="156"/>
    </location>
</feature>
<comment type="caution">
    <text evidence="2">The sequence shown here is derived from an EMBL/GenBank/DDBJ whole genome shotgun (WGS) entry which is preliminary data.</text>
</comment>
<keyword evidence="3" id="KW-1185">Reference proteome</keyword>
<keyword evidence="1" id="KW-0472">Membrane</keyword>
<evidence type="ECO:0000313" key="2">
    <source>
        <dbReference type="EMBL" id="MDA0164019.1"/>
    </source>
</evidence>
<keyword evidence="1" id="KW-0812">Transmembrane</keyword>
<reference evidence="2" key="1">
    <citation type="submission" date="2022-10" db="EMBL/GenBank/DDBJ databases">
        <title>The WGS of Solirubrobacter ginsenosidimutans DSM 21036.</title>
        <authorList>
            <person name="Jiang Z."/>
        </authorList>
    </citation>
    <scope>NUCLEOTIDE SEQUENCE</scope>
    <source>
        <strain evidence="2">DSM 21036</strain>
    </source>
</reference>
<feature type="transmembrane region" description="Helical" evidence="1">
    <location>
        <begin position="12"/>
        <end position="31"/>
    </location>
</feature>
<sequence>MSRQFVEANFFLLAFQGLLVALTGAGIPPWLDRLKSRGWALLLPVSIAGVVGGIAVFPQLADGLTWVAFLLVPPGAMLALGWALHGARPWFAIIGAALFVFAWVKTGTLAGDAAAALCTALSAATLGRVLAGIVPVLYLKLGIVAFAVLDAILVFGNQLQAPNAVLNAAVPAAGLPQLQYLELHYASMGYGDVFVAGVLGAVLATERRKQWPVGLLVFVLAELWDLLFLLDSINTLPATVPIALALIAVELKPWLTRRRPGISSAS</sequence>
<feature type="transmembrane region" description="Helical" evidence="1">
    <location>
        <begin position="90"/>
        <end position="107"/>
    </location>
</feature>
<evidence type="ECO:0000313" key="3">
    <source>
        <dbReference type="Proteomes" id="UP001149140"/>
    </source>
</evidence>
<feature type="transmembrane region" description="Helical" evidence="1">
    <location>
        <begin position="211"/>
        <end position="230"/>
    </location>
</feature>
<accession>A0A9X3MWH9</accession>
<evidence type="ECO:0000256" key="1">
    <source>
        <dbReference type="SAM" id="Phobius"/>
    </source>
</evidence>
<feature type="transmembrane region" description="Helical" evidence="1">
    <location>
        <begin position="236"/>
        <end position="255"/>
    </location>
</feature>
<feature type="transmembrane region" description="Helical" evidence="1">
    <location>
        <begin position="63"/>
        <end position="83"/>
    </location>
</feature>
<protein>
    <submittedName>
        <fullName evidence="2">Uncharacterized protein</fullName>
    </submittedName>
</protein>
<dbReference type="Proteomes" id="UP001149140">
    <property type="component" value="Unassembled WGS sequence"/>
</dbReference>
<organism evidence="2 3">
    <name type="scientific">Solirubrobacter ginsenosidimutans</name>
    <dbReference type="NCBI Taxonomy" id="490573"/>
    <lineage>
        <taxon>Bacteria</taxon>
        <taxon>Bacillati</taxon>
        <taxon>Actinomycetota</taxon>
        <taxon>Thermoleophilia</taxon>
        <taxon>Solirubrobacterales</taxon>
        <taxon>Solirubrobacteraceae</taxon>
        <taxon>Solirubrobacter</taxon>
    </lineage>
</organism>
<feature type="transmembrane region" description="Helical" evidence="1">
    <location>
        <begin position="185"/>
        <end position="204"/>
    </location>
</feature>
<dbReference type="AlphaFoldDB" id="A0A9X3MWH9"/>